<evidence type="ECO:0000313" key="3">
    <source>
        <dbReference type="Proteomes" id="UP000267268"/>
    </source>
</evidence>
<dbReference type="SUPFAM" id="SSF50969">
    <property type="entry name" value="YVTN repeat-like/Quinoprotein amine dehydrogenase"/>
    <property type="match status" value="1"/>
</dbReference>
<dbReference type="RefSeq" id="WP_126613948.1">
    <property type="nucleotide sequence ID" value="NZ_CP034562.1"/>
</dbReference>
<gene>
    <name evidence="2" type="ORF">EI427_09385</name>
</gene>
<dbReference type="KEGG" id="fll:EI427_09385"/>
<name>A0A3Q9FLK6_9BACT</name>
<evidence type="ECO:0000313" key="2">
    <source>
        <dbReference type="EMBL" id="AZQ62442.1"/>
    </source>
</evidence>
<dbReference type="InterPro" id="IPR011044">
    <property type="entry name" value="Quino_amine_DH_bsu"/>
</dbReference>
<dbReference type="OrthoDB" id="973606at2"/>
<evidence type="ECO:0000256" key="1">
    <source>
        <dbReference type="SAM" id="SignalP"/>
    </source>
</evidence>
<keyword evidence="1" id="KW-0732">Signal</keyword>
<dbReference type="EMBL" id="CP034562">
    <property type="protein sequence ID" value="AZQ62442.1"/>
    <property type="molecule type" value="Genomic_DNA"/>
</dbReference>
<dbReference type="PROSITE" id="PS51257">
    <property type="entry name" value="PROKAR_LIPOPROTEIN"/>
    <property type="match status" value="1"/>
</dbReference>
<keyword evidence="3" id="KW-1185">Reference proteome</keyword>
<feature type="chain" id="PRO_5018704751" evidence="1">
    <location>
        <begin position="25"/>
        <end position="538"/>
    </location>
</feature>
<proteinExistence type="predicted"/>
<accession>A0A3Q9FLK6</accession>
<dbReference type="AlphaFoldDB" id="A0A3Q9FLK6"/>
<dbReference type="Proteomes" id="UP000267268">
    <property type="component" value="Chromosome 1"/>
</dbReference>
<organism evidence="2 3">
    <name type="scientific">Flammeovirga pectinis</name>
    <dbReference type="NCBI Taxonomy" id="2494373"/>
    <lineage>
        <taxon>Bacteria</taxon>
        <taxon>Pseudomonadati</taxon>
        <taxon>Bacteroidota</taxon>
        <taxon>Cytophagia</taxon>
        <taxon>Cytophagales</taxon>
        <taxon>Flammeovirgaceae</taxon>
        <taxon>Flammeovirga</taxon>
    </lineage>
</organism>
<protein>
    <submittedName>
        <fullName evidence="2">Uncharacterized protein</fullName>
    </submittedName>
</protein>
<feature type="signal peptide" evidence="1">
    <location>
        <begin position="1"/>
        <end position="24"/>
    </location>
</feature>
<sequence>MNKLFKKVSYALLIFIGFSCSNQVQESALAPTEEEASNIRMPFSQKTFLCDNKSGIANIYEIDYDFQGLSGDANLTKIASIKGHSHIAVSPDKRWVVVVGNGSGKITLVGIDTDNAGQLVGYLVQGKPRITQVDFDMDDKLFIAGKKFLEIATPVGGWGASEGSILAKTKYRSITGDLDIVTSDEEENLVDIEEEYFNEDDLKSTRPKFAGGDILFTQNSSETDGFEAEHLVSFTRHQKGKAMLVKIGTKNGKPHVQSKLLFKLNGQKKVTGAALVGDNHFIVSANGQTKFKIYSFSGDVIATPTIKLDGSNFKHANGDLASTQSFDKNSINDVDNALSSKEIDGEYFGEWYRGYNDAHQYAEMKLYRPGVSIQNYPSLDLSEDNFNISKESRRNSANADLADYRKNAAKFTSLGKNDGYALLRFPAALTVSDKTTIQVVETTWGKLANYESQADATTAYNELASVYVKVSTDRFYTQGFENNDWIKIGDAHIANNEFTLSNINGIEVGDKIQWIKIVDDQSKTGDGFDINFISSFEK</sequence>
<reference evidence="2 3" key="1">
    <citation type="submission" date="2018-12" db="EMBL/GenBank/DDBJ databases">
        <title>Flammeovirga pectinis sp. nov., isolated from the gut of the Korean scallop, Patinopecten yessoensis.</title>
        <authorList>
            <person name="Bae J.-W."/>
            <person name="Jeong Y.-S."/>
            <person name="Kang W."/>
        </authorList>
    </citation>
    <scope>NUCLEOTIDE SEQUENCE [LARGE SCALE GENOMIC DNA]</scope>
    <source>
        <strain evidence="2 3">L12M1</strain>
    </source>
</reference>